<protein>
    <submittedName>
        <fullName evidence="2">Uncharacterized protein</fullName>
    </submittedName>
</protein>
<dbReference type="RefSeq" id="WP_111627201.1">
    <property type="nucleotide sequence ID" value="NZ_QLMC01000001.1"/>
</dbReference>
<evidence type="ECO:0000256" key="1">
    <source>
        <dbReference type="SAM" id="MobiDB-lite"/>
    </source>
</evidence>
<gene>
    <name evidence="2" type="ORF">LX87_01179</name>
</gene>
<feature type="region of interest" description="Disordered" evidence="1">
    <location>
        <begin position="1"/>
        <end position="21"/>
    </location>
</feature>
<organism evidence="2 3">
    <name type="scientific">Larkinella arboricola</name>
    <dbReference type="NCBI Taxonomy" id="643671"/>
    <lineage>
        <taxon>Bacteria</taxon>
        <taxon>Pseudomonadati</taxon>
        <taxon>Bacteroidota</taxon>
        <taxon>Cytophagia</taxon>
        <taxon>Cytophagales</taxon>
        <taxon>Spirosomataceae</taxon>
        <taxon>Larkinella</taxon>
    </lineage>
</organism>
<dbReference type="AlphaFoldDB" id="A0A327X7T1"/>
<keyword evidence="3" id="KW-1185">Reference proteome</keyword>
<dbReference type="OrthoDB" id="9553586at2"/>
<name>A0A327X7T1_LARAB</name>
<dbReference type="EMBL" id="QLMC01000001">
    <property type="protein sequence ID" value="RAK03057.1"/>
    <property type="molecule type" value="Genomic_DNA"/>
</dbReference>
<accession>A0A327X7T1</accession>
<sequence length="93" mass="10076">MKPSVHIPGRPTTEQPPNLGDLAASVHLHHPAVIRSGVTTTREGDWAILAVVEQNTPVPIREVESECRGFPVIYQEDSGRMPVARPAYPASGE</sequence>
<evidence type="ECO:0000313" key="3">
    <source>
        <dbReference type="Proteomes" id="UP000248790"/>
    </source>
</evidence>
<evidence type="ECO:0000313" key="2">
    <source>
        <dbReference type="EMBL" id="RAK03057.1"/>
    </source>
</evidence>
<proteinExistence type="predicted"/>
<dbReference type="Proteomes" id="UP000248790">
    <property type="component" value="Unassembled WGS sequence"/>
</dbReference>
<comment type="caution">
    <text evidence="2">The sequence shown here is derived from an EMBL/GenBank/DDBJ whole genome shotgun (WGS) entry which is preliminary data.</text>
</comment>
<reference evidence="2 3" key="1">
    <citation type="submission" date="2018-06" db="EMBL/GenBank/DDBJ databases">
        <title>Genomic Encyclopedia of Archaeal and Bacterial Type Strains, Phase II (KMG-II): from individual species to whole genera.</title>
        <authorList>
            <person name="Goeker M."/>
        </authorList>
    </citation>
    <scope>NUCLEOTIDE SEQUENCE [LARGE SCALE GENOMIC DNA]</scope>
    <source>
        <strain evidence="2 3">DSM 21851</strain>
    </source>
</reference>